<dbReference type="InterPro" id="IPR058625">
    <property type="entry name" value="MdtA-like_BSH"/>
</dbReference>
<sequence>MRQPWFHSAIALLALGGVGLATSVSEAKGERPLQVVRSDKSVIRGIVKAAAQAVLYAQVQGRISQVPFKEGQRFEKGKVLVQLDCEKYKAELAAAKAEHEAKDKTAQNNRSLMTLNAVSTLDLQISEAEEKKAAAAIKVAEVNVKGCHITAPFAGRVVGVMVNEYENVFPNDKLVSVLDDTSLEIELVVPSSALAWLRRKAPFTFMVDETQHGYPATIKEIGANVDPASQTIKIVGTFDRLPADILAGMSGSAQFAAGQPKGE</sequence>
<comment type="caution">
    <text evidence="4">The sequence shown here is derived from an EMBL/GenBank/DDBJ whole genome shotgun (WGS) entry which is preliminary data.</text>
</comment>
<evidence type="ECO:0000259" key="3">
    <source>
        <dbReference type="Pfam" id="PF25917"/>
    </source>
</evidence>
<dbReference type="PANTHER" id="PTHR30469">
    <property type="entry name" value="MULTIDRUG RESISTANCE PROTEIN MDTA"/>
    <property type="match status" value="1"/>
</dbReference>
<evidence type="ECO:0000256" key="1">
    <source>
        <dbReference type="ARBA" id="ARBA00009477"/>
    </source>
</evidence>
<organism evidence="4 5">
    <name type="scientific">Nitrospira defluvii</name>
    <dbReference type="NCBI Taxonomy" id="330214"/>
    <lineage>
        <taxon>Bacteria</taxon>
        <taxon>Pseudomonadati</taxon>
        <taxon>Nitrospirota</taxon>
        <taxon>Nitrospiria</taxon>
        <taxon>Nitrospirales</taxon>
        <taxon>Nitrospiraceae</taxon>
        <taxon>Nitrospira</taxon>
    </lineage>
</organism>
<dbReference type="EMBL" id="CAJNBJ010000002">
    <property type="protein sequence ID" value="CAE6728814.1"/>
    <property type="molecule type" value="Genomic_DNA"/>
</dbReference>
<dbReference type="Gene3D" id="1.10.287.470">
    <property type="entry name" value="Helix hairpin bin"/>
    <property type="match status" value="1"/>
</dbReference>
<protein>
    <submittedName>
        <fullName evidence="4">HlyD_D23 domain-containing protein</fullName>
    </submittedName>
</protein>
<dbReference type="InterPro" id="IPR006143">
    <property type="entry name" value="RND_pump_MFP"/>
</dbReference>
<dbReference type="SUPFAM" id="SSF111369">
    <property type="entry name" value="HlyD-like secretion proteins"/>
    <property type="match status" value="1"/>
</dbReference>
<comment type="similarity">
    <text evidence="1">Belongs to the membrane fusion protein (MFP) (TC 8.A.1) family.</text>
</comment>
<name>A0ABN7L588_9BACT</name>
<proteinExistence type="inferred from homology"/>
<keyword evidence="5" id="KW-1185">Reference proteome</keyword>
<gene>
    <name evidence="4" type="ORF">NSPZN2_100249</name>
</gene>
<feature type="domain" description="Multidrug resistance protein MdtA-like barrel-sandwich hybrid" evidence="3">
    <location>
        <begin position="54"/>
        <end position="168"/>
    </location>
</feature>
<evidence type="ECO:0000313" key="5">
    <source>
        <dbReference type="Proteomes" id="UP000675880"/>
    </source>
</evidence>
<dbReference type="Gene3D" id="2.40.50.100">
    <property type="match status" value="1"/>
</dbReference>
<dbReference type="Gene3D" id="2.40.30.170">
    <property type="match status" value="1"/>
</dbReference>
<dbReference type="RefSeq" id="WP_213041610.1">
    <property type="nucleotide sequence ID" value="NZ_CAJNBJ010000002.1"/>
</dbReference>
<reference evidence="4 5" key="1">
    <citation type="submission" date="2021-02" db="EMBL/GenBank/DDBJ databases">
        <authorList>
            <person name="Han P."/>
        </authorList>
    </citation>
    <scope>NUCLEOTIDE SEQUENCE [LARGE SCALE GENOMIC DNA]</scope>
    <source>
        <strain evidence="4">Candidatus Nitrospira sp. ZN2</strain>
    </source>
</reference>
<accession>A0ABN7L588</accession>
<dbReference type="NCBIfam" id="TIGR01730">
    <property type="entry name" value="RND_mfp"/>
    <property type="match status" value="1"/>
</dbReference>
<feature type="coiled-coil region" evidence="2">
    <location>
        <begin position="78"/>
        <end position="145"/>
    </location>
</feature>
<evidence type="ECO:0000256" key="2">
    <source>
        <dbReference type="SAM" id="Coils"/>
    </source>
</evidence>
<dbReference type="Proteomes" id="UP000675880">
    <property type="component" value="Unassembled WGS sequence"/>
</dbReference>
<dbReference type="Pfam" id="PF25917">
    <property type="entry name" value="BSH_RND"/>
    <property type="match status" value="1"/>
</dbReference>
<evidence type="ECO:0000313" key="4">
    <source>
        <dbReference type="EMBL" id="CAE6728814.1"/>
    </source>
</evidence>
<keyword evidence="2" id="KW-0175">Coiled coil</keyword>